<feature type="compositionally biased region" description="Basic and acidic residues" evidence="1">
    <location>
        <begin position="458"/>
        <end position="474"/>
    </location>
</feature>
<protein>
    <submittedName>
        <fullName evidence="2">Uncharacterized protein</fullName>
    </submittedName>
</protein>
<dbReference type="AlphaFoldDB" id="A0A7S4RZF4"/>
<reference evidence="2" key="1">
    <citation type="submission" date="2021-01" db="EMBL/GenBank/DDBJ databases">
        <authorList>
            <person name="Corre E."/>
            <person name="Pelletier E."/>
            <person name="Niang G."/>
            <person name="Scheremetjew M."/>
            <person name="Finn R."/>
            <person name="Kale V."/>
            <person name="Holt S."/>
            <person name="Cochrane G."/>
            <person name="Meng A."/>
            <person name="Brown T."/>
            <person name="Cohen L."/>
        </authorList>
    </citation>
    <scope>NUCLEOTIDE SEQUENCE</scope>
    <source>
        <strain evidence="2">CCMP3105</strain>
    </source>
</reference>
<sequence>MAGRWPSSGRTSGEARHSPAPPPTTRRSSDPGRDAGRAGRSGAATPVVPAEPAAAPSVVQAPAPTQAGWRAWGWQDSWGACPWWQKAARSWSGASWSAAATSWDRWKDSASPASSSSWSGKVSEVTRGWSGASWYTASTAFAGSAAGRRDGVQVVPEAGHQSAAPVVASAAQEVSRGKERRARSVPQAQSSRRPAAWQHEPAWGAGGWPSSATRGAWRTEDSAAWWGSSQPAAPRVQTEEPQQAAAEERGAAAGETAAAGGAARVDAASAEMEEPRHADVAASSRADGAGALAGRAAAAALDGDDGGALADEATTTTGGDAAAGWEKAPAWECMDTARWDDVRHAAKPVLNRTDDAASGDTGGVALCPADDAEATPGTGDVNWGTGQVNPCSCPVSLAFTDGACIPADVAAQQPSQAAAAGVASSEGLAELPTHDGGAAGEEQPVIANGELPGDDETDSGRAVRAGDDETDSRRAVRASVGPCGVEGFATWLREVDPAGRLSDYARVLEESYDTVDQIVRLYCGSAEEGGRLDMTFFDDVDVRDPEHQRLFSEWSARRVGTATQAPPRAGESRQAPAPPATPAEPAELPGPAELEAPARPRPAEPAGPAAAVGYAALTERAPPAEAAGAAPPRFGEVPPRDATPSGWCLGPLALFWGSHRGRRRGGRPGSEPPPKDAPAFPAPLGHERSAAALGVPDARTQAAGSTCSGGAASAAFGSADAPGSTPRSVAAGDPGCVGGSAGTELVTSMSEALDAFRAAFPSPAPRGPRRVPALPEESLGTRSALASGAPPMPGLAGPFESRGYAFRAVEGGAEGATQLAP</sequence>
<feature type="region of interest" description="Disordered" evidence="1">
    <location>
        <begin position="759"/>
        <end position="796"/>
    </location>
</feature>
<accession>A0A7S4RZF4</accession>
<evidence type="ECO:0000256" key="1">
    <source>
        <dbReference type="SAM" id="MobiDB-lite"/>
    </source>
</evidence>
<feature type="compositionally biased region" description="Low complexity" evidence="1">
    <location>
        <begin position="162"/>
        <end position="174"/>
    </location>
</feature>
<organism evidence="2">
    <name type="scientific">Alexandrium monilatum</name>
    <dbReference type="NCBI Taxonomy" id="311494"/>
    <lineage>
        <taxon>Eukaryota</taxon>
        <taxon>Sar</taxon>
        <taxon>Alveolata</taxon>
        <taxon>Dinophyceae</taxon>
        <taxon>Gonyaulacales</taxon>
        <taxon>Pyrocystaceae</taxon>
        <taxon>Alexandrium</taxon>
    </lineage>
</organism>
<feature type="compositionally biased region" description="Basic and acidic residues" evidence="1">
    <location>
        <begin position="27"/>
        <end position="37"/>
    </location>
</feature>
<feature type="region of interest" description="Disordered" evidence="1">
    <location>
        <begin position="659"/>
        <end position="686"/>
    </location>
</feature>
<feature type="region of interest" description="Disordered" evidence="1">
    <location>
        <begin position="623"/>
        <end position="642"/>
    </location>
</feature>
<feature type="region of interest" description="Disordered" evidence="1">
    <location>
        <begin position="553"/>
        <end position="607"/>
    </location>
</feature>
<feature type="compositionally biased region" description="Low complexity" evidence="1">
    <location>
        <begin position="623"/>
        <end position="632"/>
    </location>
</feature>
<feature type="region of interest" description="Disordered" evidence="1">
    <location>
        <begin position="158"/>
        <end position="284"/>
    </location>
</feature>
<feature type="region of interest" description="Disordered" evidence="1">
    <location>
        <begin position="1"/>
        <end position="66"/>
    </location>
</feature>
<feature type="compositionally biased region" description="Low complexity" evidence="1">
    <location>
        <begin position="38"/>
        <end position="66"/>
    </location>
</feature>
<feature type="compositionally biased region" description="Low complexity" evidence="1">
    <location>
        <begin position="583"/>
        <end position="595"/>
    </location>
</feature>
<feature type="region of interest" description="Disordered" evidence="1">
    <location>
        <begin position="429"/>
        <end position="476"/>
    </location>
</feature>
<feature type="compositionally biased region" description="Low complexity" evidence="1">
    <location>
        <begin position="702"/>
        <end position="724"/>
    </location>
</feature>
<name>A0A7S4RZF4_9DINO</name>
<feature type="compositionally biased region" description="Low complexity" evidence="1">
    <location>
        <begin position="251"/>
        <end position="270"/>
    </location>
</feature>
<feature type="region of interest" description="Disordered" evidence="1">
    <location>
        <begin position="700"/>
        <end position="732"/>
    </location>
</feature>
<proteinExistence type="predicted"/>
<dbReference type="EMBL" id="HBNR01060164">
    <property type="protein sequence ID" value="CAE4628904.1"/>
    <property type="molecule type" value="Transcribed_RNA"/>
</dbReference>
<gene>
    <name evidence="2" type="ORF">AMON00008_LOCUS42336</name>
</gene>
<evidence type="ECO:0000313" key="2">
    <source>
        <dbReference type="EMBL" id="CAE4628904.1"/>
    </source>
</evidence>